<reference evidence="2" key="1">
    <citation type="submission" date="2012-10" db="EMBL/GenBank/DDBJ databases">
        <authorList>
            <person name="Harkins D.M."/>
            <person name="Durkin A.S."/>
            <person name="Brinkac L.M."/>
            <person name="Haft D.H."/>
            <person name="Selengut J.D."/>
            <person name="Sanka R."/>
            <person name="DePew J."/>
            <person name="Purushe J."/>
            <person name="Matthias M.A."/>
            <person name="Vinetz J.M."/>
            <person name="Sutton G.G."/>
            <person name="Nierman W.C."/>
            <person name="Fouts D.E."/>
        </authorList>
    </citation>
    <scope>NUCLEOTIDE SEQUENCE [LARGE SCALE GENOMIC DNA]</scope>
    <source>
        <strain evidence="2">MOR084</strain>
    </source>
</reference>
<dbReference type="InterPro" id="IPR036890">
    <property type="entry name" value="HATPase_C_sf"/>
</dbReference>
<dbReference type="AlphaFoldDB" id="A0A0E2BBQ5"/>
<evidence type="ECO:0000313" key="3">
    <source>
        <dbReference type="Proteomes" id="UP000006329"/>
    </source>
</evidence>
<gene>
    <name evidence="2" type="ORF">LEP1GSC179_3186</name>
</gene>
<dbReference type="CDD" id="cd16936">
    <property type="entry name" value="HATPase_RsbW-like"/>
    <property type="match status" value="1"/>
</dbReference>
<proteinExistence type="predicted"/>
<dbReference type="GeneID" id="29739362"/>
<evidence type="ECO:0000313" key="2">
    <source>
        <dbReference type="EMBL" id="EKO32797.1"/>
    </source>
</evidence>
<dbReference type="Gene3D" id="3.30.565.10">
    <property type="entry name" value="Histidine kinase-like ATPase, C-terminal domain"/>
    <property type="match status" value="1"/>
</dbReference>
<sequence>MRDSKKLLLAKHNEGSYVMFLPTDLTSVGELRIALRSSLLENFFSGKAVMDIELAADEALTNSISANVTSGSDEMIICRWKIKDRKFTMWIMDYGSGLKSQKSESLPADIRITNLDEYLDRIRQHQKKKCETLLPRKGVRIPHRNVGRGLQIIRSLMDTFKITYHCGEGQISSNPDEINIQGSIIELGFDSSKHLV</sequence>
<dbReference type="InterPro" id="IPR003594">
    <property type="entry name" value="HATPase_dom"/>
</dbReference>
<name>A0A0E2BBQ5_9LEPT</name>
<comment type="caution">
    <text evidence="2">The sequence shown here is derived from an EMBL/GenBank/DDBJ whole genome shotgun (WGS) entry which is preliminary data.</text>
</comment>
<accession>A0A0E2BBQ5</accession>
<keyword evidence="3" id="KW-1185">Reference proteome</keyword>
<dbReference type="EMBL" id="AHON02000063">
    <property type="protein sequence ID" value="EKO32797.1"/>
    <property type="molecule type" value="Genomic_DNA"/>
</dbReference>
<dbReference type="SUPFAM" id="SSF55874">
    <property type="entry name" value="ATPase domain of HSP90 chaperone/DNA topoisomerase II/histidine kinase"/>
    <property type="match status" value="1"/>
</dbReference>
<evidence type="ECO:0000259" key="1">
    <source>
        <dbReference type="Pfam" id="PF13581"/>
    </source>
</evidence>
<protein>
    <submittedName>
        <fullName evidence="2">Histidine kinase-like ATPase domain protein</fullName>
    </submittedName>
</protein>
<feature type="domain" description="Histidine kinase/HSP90-like ATPase" evidence="1">
    <location>
        <begin position="22"/>
        <end position="163"/>
    </location>
</feature>
<organism evidence="2 3">
    <name type="scientific">Leptospira santarosai str. MOR084</name>
    <dbReference type="NCBI Taxonomy" id="1049984"/>
    <lineage>
        <taxon>Bacteria</taxon>
        <taxon>Pseudomonadati</taxon>
        <taxon>Spirochaetota</taxon>
        <taxon>Spirochaetia</taxon>
        <taxon>Leptospirales</taxon>
        <taxon>Leptospiraceae</taxon>
        <taxon>Leptospira</taxon>
    </lineage>
</organism>
<dbReference type="Pfam" id="PF13581">
    <property type="entry name" value="HATPase_c_2"/>
    <property type="match status" value="1"/>
</dbReference>
<dbReference type="Proteomes" id="UP000006329">
    <property type="component" value="Unassembled WGS sequence"/>
</dbReference>
<dbReference type="RefSeq" id="WP_004459819.1">
    <property type="nucleotide sequence ID" value="NZ_AHON02000063.1"/>
</dbReference>
<dbReference type="GO" id="GO:0016301">
    <property type="term" value="F:kinase activity"/>
    <property type="evidence" value="ECO:0007669"/>
    <property type="project" value="UniProtKB-KW"/>
</dbReference>